<dbReference type="GO" id="GO:0031369">
    <property type="term" value="F:translation initiation factor binding"/>
    <property type="evidence" value="ECO:0007669"/>
    <property type="project" value="InterPro"/>
</dbReference>
<evidence type="ECO:0000256" key="5">
    <source>
        <dbReference type="SAM" id="MobiDB-lite"/>
    </source>
</evidence>
<evidence type="ECO:0000256" key="3">
    <source>
        <dbReference type="ARBA" id="ARBA00022917"/>
    </source>
</evidence>
<feature type="compositionally biased region" description="Acidic residues" evidence="5">
    <location>
        <begin position="206"/>
        <end position="225"/>
    </location>
</feature>
<dbReference type="InterPro" id="IPR008905">
    <property type="entry name" value="EIF3C_N_dom"/>
</dbReference>
<feature type="region of interest" description="Disordered" evidence="5">
    <location>
        <begin position="826"/>
        <end position="890"/>
    </location>
</feature>
<feature type="compositionally biased region" description="Basic and acidic residues" evidence="5">
    <location>
        <begin position="845"/>
        <end position="855"/>
    </location>
</feature>
<evidence type="ECO:0000313" key="7">
    <source>
        <dbReference type="EMBL" id="CAD5207154.1"/>
    </source>
</evidence>
<keyword evidence="1 4" id="KW-0963">Cytoplasm</keyword>
<keyword evidence="3 4" id="KW-0648">Protein biosynthesis</keyword>
<dbReference type="PANTHER" id="PTHR13937">
    <property type="entry name" value="EUKARYOTIC TRANSLATION INITATION FACTOR 3, SUBUNIT 8 EIF3S8 -RELATED"/>
    <property type="match status" value="1"/>
</dbReference>
<dbReference type="Pfam" id="PF01399">
    <property type="entry name" value="PCI"/>
    <property type="match status" value="1"/>
</dbReference>
<feature type="region of interest" description="Disordered" evidence="5">
    <location>
        <begin position="245"/>
        <end position="278"/>
    </location>
</feature>
<feature type="region of interest" description="Disordered" evidence="5">
    <location>
        <begin position="164"/>
        <end position="227"/>
    </location>
</feature>
<comment type="subunit">
    <text evidence="4">Component of the eukaryotic translation initiation factor 3 (eIF-3) complex.</text>
</comment>
<keyword evidence="2 4" id="KW-0396">Initiation factor</keyword>
<keyword evidence="8" id="KW-1185">Reference proteome</keyword>
<dbReference type="EMBL" id="CAJFCW020000001">
    <property type="protein sequence ID" value="CAG9084552.1"/>
    <property type="molecule type" value="Genomic_DNA"/>
</dbReference>
<dbReference type="GO" id="GO:0016282">
    <property type="term" value="C:eukaryotic 43S preinitiation complex"/>
    <property type="evidence" value="ECO:0007669"/>
    <property type="project" value="UniProtKB-UniRule"/>
</dbReference>
<dbReference type="Pfam" id="PF26569">
    <property type="entry name" value="EIF3CL_C"/>
    <property type="match status" value="1"/>
</dbReference>
<dbReference type="HAMAP" id="MF_03002">
    <property type="entry name" value="eIF3c"/>
    <property type="match status" value="1"/>
</dbReference>
<dbReference type="Proteomes" id="UP000614601">
    <property type="component" value="Unassembled WGS sequence"/>
</dbReference>
<dbReference type="InterPro" id="IPR036390">
    <property type="entry name" value="WH_DNA-bd_sf"/>
</dbReference>
<dbReference type="GO" id="GO:0001732">
    <property type="term" value="P:formation of cytoplasmic translation initiation complex"/>
    <property type="evidence" value="ECO:0007669"/>
    <property type="project" value="UniProtKB-UniRule"/>
</dbReference>
<evidence type="ECO:0000256" key="4">
    <source>
        <dbReference type="HAMAP-Rule" id="MF_03002"/>
    </source>
</evidence>
<dbReference type="Pfam" id="PF05470">
    <property type="entry name" value="eIF-3c_N"/>
    <property type="match status" value="1"/>
</dbReference>
<reference evidence="7" key="1">
    <citation type="submission" date="2020-09" db="EMBL/GenBank/DDBJ databases">
        <authorList>
            <person name="Kikuchi T."/>
        </authorList>
    </citation>
    <scope>NUCLEOTIDE SEQUENCE</scope>
    <source>
        <strain evidence="7">SH1</strain>
    </source>
</reference>
<feature type="compositionally biased region" description="Basic and acidic residues" evidence="5">
    <location>
        <begin position="245"/>
        <end position="266"/>
    </location>
</feature>
<dbReference type="SMART" id="SM00088">
    <property type="entry name" value="PINT"/>
    <property type="match status" value="1"/>
</dbReference>
<accession>A0A811JVJ5</accession>
<comment type="function">
    <text evidence="4">Component of the eukaryotic translation initiation factor 3 (eIF-3) complex, which is involved in protein synthesis of a specialized repertoire of mRNAs and, together with other initiation factors, stimulates binding of mRNA and methionyl-tRNAi to the 40S ribosome. The eIF-3 complex specifically targets and initiates translation of a subset of mRNAs involved in cell proliferation.</text>
</comment>
<dbReference type="SUPFAM" id="SSF46785">
    <property type="entry name" value="Winged helix' DNA-binding domain"/>
    <property type="match status" value="1"/>
</dbReference>
<dbReference type="EMBL" id="CAJFDH010000001">
    <property type="protein sequence ID" value="CAD5207154.1"/>
    <property type="molecule type" value="Genomic_DNA"/>
</dbReference>
<feature type="compositionally biased region" description="Gly residues" evidence="5">
    <location>
        <begin position="830"/>
        <end position="842"/>
    </location>
</feature>
<evidence type="ECO:0000313" key="8">
    <source>
        <dbReference type="Proteomes" id="UP000614601"/>
    </source>
</evidence>
<evidence type="ECO:0000256" key="2">
    <source>
        <dbReference type="ARBA" id="ARBA00022540"/>
    </source>
</evidence>
<feature type="region of interest" description="Disordered" evidence="5">
    <location>
        <begin position="1"/>
        <end position="25"/>
    </location>
</feature>
<gene>
    <name evidence="7" type="ORF">BOKJ2_LOCUS1838</name>
</gene>
<protein>
    <recommendedName>
        <fullName evidence="4">Eukaryotic translation initiation factor 3 subunit C</fullName>
        <shortName evidence="4">eIF3c</shortName>
    </recommendedName>
    <alternativeName>
        <fullName evidence="4">Eukaryotic translation initiation factor 3 subunit 8</fullName>
    </alternativeName>
</protein>
<dbReference type="GO" id="GO:0005852">
    <property type="term" value="C:eukaryotic translation initiation factor 3 complex"/>
    <property type="evidence" value="ECO:0007669"/>
    <property type="project" value="UniProtKB-UniRule"/>
</dbReference>
<proteinExistence type="inferred from homology"/>
<comment type="caution">
    <text evidence="7">The sequence shown here is derived from an EMBL/GenBank/DDBJ whole genome shotgun (WGS) entry which is preliminary data.</text>
</comment>
<dbReference type="PANTHER" id="PTHR13937:SF0">
    <property type="entry name" value="EUKARYOTIC TRANSLATION INITIATION FACTOR 3 SUBUNIT C-RELATED"/>
    <property type="match status" value="1"/>
</dbReference>
<comment type="similarity">
    <text evidence="4">Belongs to the eIF-3 subunit C family.</text>
</comment>
<dbReference type="GO" id="GO:0003723">
    <property type="term" value="F:RNA binding"/>
    <property type="evidence" value="ECO:0007669"/>
    <property type="project" value="InterPro"/>
</dbReference>
<dbReference type="GO" id="GO:0033290">
    <property type="term" value="C:eukaryotic 48S preinitiation complex"/>
    <property type="evidence" value="ECO:0007669"/>
    <property type="project" value="UniProtKB-UniRule"/>
</dbReference>
<evidence type="ECO:0000259" key="6">
    <source>
        <dbReference type="PROSITE" id="PS50250"/>
    </source>
</evidence>
<comment type="subcellular location">
    <subcellularLocation>
        <location evidence="4">Cytoplasm</location>
    </subcellularLocation>
</comment>
<name>A0A811JVJ5_9BILA</name>
<dbReference type="InterPro" id="IPR058999">
    <property type="entry name" value="EIF3CL_C"/>
</dbReference>
<dbReference type="Proteomes" id="UP000783686">
    <property type="component" value="Unassembled WGS sequence"/>
</dbReference>
<dbReference type="PROSITE" id="PS50250">
    <property type="entry name" value="PCI"/>
    <property type="match status" value="1"/>
</dbReference>
<organism evidence="7 8">
    <name type="scientific">Bursaphelenchus okinawaensis</name>
    <dbReference type="NCBI Taxonomy" id="465554"/>
    <lineage>
        <taxon>Eukaryota</taxon>
        <taxon>Metazoa</taxon>
        <taxon>Ecdysozoa</taxon>
        <taxon>Nematoda</taxon>
        <taxon>Chromadorea</taxon>
        <taxon>Rhabditida</taxon>
        <taxon>Tylenchina</taxon>
        <taxon>Tylenchomorpha</taxon>
        <taxon>Aphelenchoidea</taxon>
        <taxon>Aphelenchoididae</taxon>
        <taxon>Bursaphelenchus</taxon>
    </lineage>
</organism>
<dbReference type="InterPro" id="IPR000717">
    <property type="entry name" value="PCI_dom"/>
</dbReference>
<dbReference type="AlphaFoldDB" id="A0A811JVJ5"/>
<dbReference type="GO" id="GO:0003743">
    <property type="term" value="F:translation initiation factor activity"/>
    <property type="evidence" value="ECO:0007669"/>
    <property type="project" value="UniProtKB-UniRule"/>
</dbReference>
<dbReference type="InterPro" id="IPR027516">
    <property type="entry name" value="EIF3C"/>
</dbReference>
<evidence type="ECO:0000256" key="1">
    <source>
        <dbReference type="ARBA" id="ARBA00022490"/>
    </source>
</evidence>
<dbReference type="OrthoDB" id="29647at2759"/>
<feature type="compositionally biased region" description="Basic and acidic residues" evidence="5">
    <location>
        <begin position="196"/>
        <end position="205"/>
    </location>
</feature>
<sequence length="890" mass="103033">MSKFFKLDVSSSESSDSDESDREITVPTTHKNIIRDFSYPSDSDDEGPKRVVRAQKDKFYSALKDQIRLGRNARNIKDFSKLLNGFENLARSYDKAKLIMARENLTIPRFYIRYLVELEDFLNEQWEDKEARKNMSKLNAKSFSALRQKIRKYNKDFETDISAYREGPDPIGYSSGAASEEDELIDDEKPVAVAEKAAKKPKDLADSDEDWASDSDSDSSDSDIDLEGKQMEELRKYFLKKEKTTTKKEKSDRAQREKREKVKKELTDDEDDEGWSKVTHKDNASKPLFDTKAEITTELVISKLAEIIAQRGRKNTNRKVFVRHLQELYTIADEHNLGAGVLAKILVSVVSSLFEMNSKITEAMDFSAWTKTLETIDGLLNLLIENENVNISIKTTEEEENLSDSSKPYRFHGSVIMQVKRLDDELTRIFQQSDCHSTEYIEKLKGEKLLCDLVEKAQNYVELRKNAVGFDVNELATIYMIRIEHLYYKYTEDPEAEKTLSDLCKKIYGLKEEKLQRQRALLCQTYHHALHDRWNSAKELLLMSHLQAIVDHTEASTQILYNRTMCQIGLCAFRHGYIREAHQALSEIHNTQRPKELLAQGVAPRLLERTAEQESRERSLQVPYHMHINLEVMECVYLICSMLLEIPSIASHEYDLRRRLLSRLFHYQLKFSERSALIGPPENTREHVVAASRAMLKGDWVKCRDFIINEKMNTKVWNLFRDSEKVKTLVIERIQEESLRTYLLMFSTVYSTLYFENLCLLFELSKERVYSIVSKMIIQEELSATLDEPTDSIIMHRVEPSRLQLLALSLTDKLSQLADNNEQIIEPRGGRSGFAGTGGWTQRGGTDRTGDDKRRAGGMFQGQRNAEGGQRRAWNQNQNPNRRRDVRVRF</sequence>
<feature type="domain" description="PCI" evidence="6">
    <location>
        <begin position="624"/>
        <end position="800"/>
    </location>
</feature>